<gene>
    <name evidence="1" type="ORF">HYS17_02665</name>
</gene>
<accession>A0A7T5R357</accession>
<sequence>MDAIVVVLLVLIIYFLWKIYNQREEEKNELKAIEYQNQKEAELRDKYPHLVGKLEKSWLDVFDRNAERGVSLLQVSFMLFLQESTKIDLSDGSLKWDNLWGLTEELLEHLEKFHKGSTIEHEIAVAHYWQKAAEAVGSLIEENPEIEGAKLEVEPFTNICDIVSFFPKKDNHPDRELSFFDEKGSFPRESEGSAYIKERLKNLGL</sequence>
<evidence type="ECO:0000313" key="1">
    <source>
        <dbReference type="EMBL" id="QQG36695.1"/>
    </source>
</evidence>
<protein>
    <submittedName>
        <fullName evidence="1">Uncharacterized protein</fullName>
    </submittedName>
</protein>
<evidence type="ECO:0000313" key="2">
    <source>
        <dbReference type="Proteomes" id="UP000595362"/>
    </source>
</evidence>
<organism evidence="1 2">
    <name type="scientific">Micavibrio aeruginosavorus</name>
    <dbReference type="NCBI Taxonomy" id="349221"/>
    <lineage>
        <taxon>Bacteria</taxon>
        <taxon>Pseudomonadati</taxon>
        <taxon>Bdellovibrionota</taxon>
        <taxon>Bdellovibrionia</taxon>
        <taxon>Bdellovibrionales</taxon>
        <taxon>Pseudobdellovibrionaceae</taxon>
        <taxon>Micavibrio</taxon>
    </lineage>
</organism>
<reference evidence="1 2" key="1">
    <citation type="submission" date="2020-07" db="EMBL/GenBank/DDBJ databases">
        <title>Huge and variable diversity of episymbiotic CPR bacteria and DPANN archaea in groundwater ecosystems.</title>
        <authorList>
            <person name="He C.Y."/>
            <person name="Keren R."/>
            <person name="Whittaker M."/>
            <person name="Farag I.F."/>
            <person name="Doudna J."/>
            <person name="Cate J.H.D."/>
            <person name="Banfield J.F."/>
        </authorList>
    </citation>
    <scope>NUCLEOTIDE SEQUENCE [LARGE SCALE GENOMIC DNA]</scope>
    <source>
        <strain evidence="1">NC_groundwater_70_Ag_B-0.1um_54_66</strain>
    </source>
</reference>
<dbReference type="Proteomes" id="UP000595362">
    <property type="component" value="Chromosome"/>
</dbReference>
<proteinExistence type="predicted"/>
<dbReference type="AlphaFoldDB" id="A0A7T5R357"/>
<dbReference type="EMBL" id="CP066681">
    <property type="protein sequence ID" value="QQG36695.1"/>
    <property type="molecule type" value="Genomic_DNA"/>
</dbReference>
<name>A0A7T5R357_9BACT</name>